<dbReference type="Proteomes" id="UP001217089">
    <property type="component" value="Unassembled WGS sequence"/>
</dbReference>
<comment type="caution">
    <text evidence="1">The sequence shown here is derived from an EMBL/GenBank/DDBJ whole genome shotgun (WGS) entry which is preliminary data.</text>
</comment>
<keyword evidence="2" id="KW-1185">Reference proteome</keyword>
<name>A0ABQ9E6A6_TEGGR</name>
<evidence type="ECO:0000313" key="1">
    <source>
        <dbReference type="EMBL" id="KAJ8299276.1"/>
    </source>
</evidence>
<gene>
    <name evidence="1" type="ORF">KUTeg_023336</name>
</gene>
<reference evidence="1 2" key="1">
    <citation type="submission" date="2022-12" db="EMBL/GenBank/DDBJ databases">
        <title>Chromosome-level genome of Tegillarca granosa.</title>
        <authorList>
            <person name="Kim J."/>
        </authorList>
    </citation>
    <scope>NUCLEOTIDE SEQUENCE [LARGE SCALE GENOMIC DNA]</scope>
    <source>
        <strain evidence="1">Teg-2019</strain>
        <tissue evidence="1">Adductor muscle</tissue>
    </source>
</reference>
<dbReference type="EMBL" id="JARBDR010000921">
    <property type="protein sequence ID" value="KAJ8299276.1"/>
    <property type="molecule type" value="Genomic_DNA"/>
</dbReference>
<sequence length="128" mass="15061">MSLFETYCVKRKICKIDFFFTGKIDFFSVCKIDFFSVCEIDSFICEIDFFSVCKIDFFSVCKIDFFSVCETLKNSIRFILFKILCQKIKLDKSYRKIFDTSVASCYEVNRNVENSVSVVKHSSKNKKI</sequence>
<organism evidence="1 2">
    <name type="scientific">Tegillarca granosa</name>
    <name type="common">Malaysian cockle</name>
    <name type="synonym">Anadara granosa</name>
    <dbReference type="NCBI Taxonomy" id="220873"/>
    <lineage>
        <taxon>Eukaryota</taxon>
        <taxon>Metazoa</taxon>
        <taxon>Spiralia</taxon>
        <taxon>Lophotrochozoa</taxon>
        <taxon>Mollusca</taxon>
        <taxon>Bivalvia</taxon>
        <taxon>Autobranchia</taxon>
        <taxon>Pteriomorphia</taxon>
        <taxon>Arcoida</taxon>
        <taxon>Arcoidea</taxon>
        <taxon>Arcidae</taxon>
        <taxon>Tegillarca</taxon>
    </lineage>
</organism>
<evidence type="ECO:0000313" key="2">
    <source>
        <dbReference type="Proteomes" id="UP001217089"/>
    </source>
</evidence>
<proteinExistence type="predicted"/>
<protein>
    <submittedName>
        <fullName evidence="1">Uncharacterized protein</fullName>
    </submittedName>
</protein>
<accession>A0ABQ9E6A6</accession>